<comment type="caution">
    <text evidence="3">The sequence shown here is derived from an EMBL/GenBank/DDBJ whole genome shotgun (WGS) entry which is preliminary data.</text>
</comment>
<reference evidence="3 4" key="1">
    <citation type="journal article" date="2018" name="Int. J. Syst. Evol. Microbiol.">
        <title>Rubneribacter badeniensis gen. nov., sp. nov. and Enteroscipio rubneri gen. nov., sp. nov., new members of the Eggerthellaceae isolated from human faeces.</title>
        <authorList>
            <person name="Danylec N."/>
            <person name="Gobl A."/>
            <person name="Stoll D.A."/>
            <person name="Hetzer B."/>
            <person name="Kulling S.E."/>
            <person name="Huch M."/>
        </authorList>
    </citation>
    <scope>NUCLEOTIDE SEQUENCE [LARGE SCALE GENOMIC DNA]</scope>
    <source>
        <strain evidence="3 4">ResAG-85</strain>
    </source>
</reference>
<dbReference type="Pfam" id="PF00497">
    <property type="entry name" value="SBP_bac_3"/>
    <property type="match status" value="1"/>
</dbReference>
<dbReference type="AlphaFoldDB" id="A0A2K2U6Y2"/>
<proteinExistence type="predicted"/>
<dbReference type="EMBL" id="PPEL01000010">
    <property type="protein sequence ID" value="PNV66034.1"/>
    <property type="molecule type" value="Genomic_DNA"/>
</dbReference>
<dbReference type="InterPro" id="IPR001638">
    <property type="entry name" value="Solute-binding_3/MltF_N"/>
</dbReference>
<evidence type="ECO:0000256" key="1">
    <source>
        <dbReference type="ARBA" id="ARBA00022729"/>
    </source>
</evidence>
<dbReference type="RefSeq" id="WP_103262659.1">
    <property type="nucleotide sequence ID" value="NZ_PPEL01000010.1"/>
</dbReference>
<protein>
    <submittedName>
        <fullName evidence="3">Amino acid ABC transporter substrate-binding protein</fullName>
    </submittedName>
</protein>
<dbReference type="PANTHER" id="PTHR35936">
    <property type="entry name" value="MEMBRANE-BOUND LYTIC MUREIN TRANSGLYCOSYLASE F"/>
    <property type="match status" value="1"/>
</dbReference>
<dbReference type="PANTHER" id="PTHR35936:SF19">
    <property type="entry name" value="AMINO-ACID-BINDING PROTEIN YXEM-RELATED"/>
    <property type="match status" value="1"/>
</dbReference>
<name>A0A2K2U6Y2_9ACTN</name>
<dbReference type="SUPFAM" id="SSF53850">
    <property type="entry name" value="Periplasmic binding protein-like II"/>
    <property type="match status" value="1"/>
</dbReference>
<sequence>MRNERARALAASRAFAAIALLVAFIAAAVGLAGLSGCTATDSQQEGGTLRVGVRSDIVNFGYLNERTGKYYGLEIDIAEEMARRMGYADVEFVTVTPDTRKEMLMNGEVDCLAACYSISDTRLENFDFSPAYYTDDAVIMVENSTRITDIVELAECTFGAMSGSNTAPQLVLKLTDLGFTSGADDIMDLGDDNQFDTFRLVQMPSYEELSLALEEGRIDAACMDGAIAQTYMNEDRSLLDFSISEQEYGVATQKGSALSQPVADAIQAMLDDGTIAGMIDKWN</sequence>
<dbReference type="Gene3D" id="3.40.190.10">
    <property type="entry name" value="Periplasmic binding protein-like II"/>
    <property type="match status" value="2"/>
</dbReference>
<evidence type="ECO:0000313" key="4">
    <source>
        <dbReference type="Proteomes" id="UP000236488"/>
    </source>
</evidence>
<feature type="domain" description="Solute-binding protein family 3/N-terminal" evidence="2">
    <location>
        <begin position="48"/>
        <end position="283"/>
    </location>
</feature>
<organism evidence="3 4">
    <name type="scientific">Rubneribacter badeniensis</name>
    <dbReference type="NCBI Taxonomy" id="2070688"/>
    <lineage>
        <taxon>Bacteria</taxon>
        <taxon>Bacillati</taxon>
        <taxon>Actinomycetota</taxon>
        <taxon>Coriobacteriia</taxon>
        <taxon>Eggerthellales</taxon>
        <taxon>Eggerthellaceae</taxon>
        <taxon>Rubneribacter</taxon>
    </lineage>
</organism>
<gene>
    <name evidence="3" type="ORF">C2L80_03570</name>
</gene>
<dbReference type="Proteomes" id="UP000236488">
    <property type="component" value="Unassembled WGS sequence"/>
</dbReference>
<keyword evidence="1" id="KW-0732">Signal</keyword>
<accession>A0A2K2U6Y2</accession>
<evidence type="ECO:0000313" key="3">
    <source>
        <dbReference type="EMBL" id="PNV66034.1"/>
    </source>
</evidence>
<evidence type="ECO:0000259" key="2">
    <source>
        <dbReference type="SMART" id="SM00062"/>
    </source>
</evidence>
<keyword evidence="4" id="KW-1185">Reference proteome</keyword>
<dbReference type="SMART" id="SM00062">
    <property type="entry name" value="PBPb"/>
    <property type="match status" value="1"/>
</dbReference>